<keyword evidence="9" id="KW-1185">Reference proteome</keyword>
<evidence type="ECO:0000256" key="4">
    <source>
        <dbReference type="ARBA" id="ARBA00023002"/>
    </source>
</evidence>
<keyword evidence="4" id="KW-0560">Oxidoreductase</keyword>
<name>A0A848LNX9_9BACT</name>
<comment type="caution">
    <text evidence="8">The sequence shown here is derived from an EMBL/GenBank/DDBJ whole genome shotgun (WGS) entry which is preliminary data.</text>
</comment>
<dbReference type="Gene3D" id="2.60.120.10">
    <property type="entry name" value="Jelly Rolls"/>
    <property type="match status" value="1"/>
</dbReference>
<evidence type="ECO:0000256" key="2">
    <source>
        <dbReference type="ARBA" id="ARBA00022723"/>
    </source>
</evidence>
<evidence type="ECO:0000256" key="5">
    <source>
        <dbReference type="ARBA" id="ARBA00023004"/>
    </source>
</evidence>
<evidence type="ECO:0000256" key="1">
    <source>
        <dbReference type="ARBA" id="ARBA00006622"/>
    </source>
</evidence>
<gene>
    <name evidence="8" type="ORF">HG543_31495</name>
</gene>
<protein>
    <submittedName>
        <fullName evidence="8">Cysteine dioxygenase</fullName>
    </submittedName>
</protein>
<comment type="similarity">
    <text evidence="1">Belongs to the cysteine dioxygenase family.</text>
</comment>
<dbReference type="SUPFAM" id="SSF51182">
    <property type="entry name" value="RmlC-like cupins"/>
    <property type="match status" value="1"/>
</dbReference>
<evidence type="ECO:0000313" key="9">
    <source>
        <dbReference type="Proteomes" id="UP000518300"/>
    </source>
</evidence>
<dbReference type="Pfam" id="PF05995">
    <property type="entry name" value="CDO_I"/>
    <property type="match status" value="1"/>
</dbReference>
<evidence type="ECO:0000256" key="7">
    <source>
        <dbReference type="PIRSR" id="PIRSR610300-51"/>
    </source>
</evidence>
<dbReference type="AlphaFoldDB" id="A0A848LNX9"/>
<reference evidence="8 9" key="1">
    <citation type="submission" date="2020-04" db="EMBL/GenBank/DDBJ databases">
        <title>Draft genome of Pyxidicoccus fallax type strain.</title>
        <authorList>
            <person name="Whitworth D.E."/>
        </authorList>
    </citation>
    <scope>NUCLEOTIDE SEQUENCE [LARGE SCALE GENOMIC DNA]</scope>
    <source>
        <strain evidence="8 9">DSM 14698</strain>
    </source>
</reference>
<sequence>MGGMCLEALVGLLREEAGRVPGLVGVGERLAGLVVEPGSLRPYLHFSRGRYTRNLVYRDARLEVLVNCWDTGAVSPVHDHDGQECWFSVQSGVFVLENYALISGGLGPGPARLGPPVVVGPVGAGYVDFRCPEAPIHRVMARQGPAISLHVYAGPVERCLVYDVKRERCVLRQLRYHSVFGRPLSPMDALPPQLRA</sequence>
<keyword evidence="5 7" id="KW-0408">Iron</keyword>
<dbReference type="CDD" id="cd10548">
    <property type="entry name" value="cupin_CDO"/>
    <property type="match status" value="1"/>
</dbReference>
<feature type="binding site" evidence="7">
    <location>
        <position position="137"/>
    </location>
    <ligand>
        <name>Fe cation</name>
        <dbReference type="ChEBI" id="CHEBI:24875"/>
        <note>catalytic</note>
    </ligand>
</feature>
<organism evidence="8 9">
    <name type="scientific">Pyxidicoccus fallax</name>
    <dbReference type="NCBI Taxonomy" id="394095"/>
    <lineage>
        <taxon>Bacteria</taxon>
        <taxon>Pseudomonadati</taxon>
        <taxon>Myxococcota</taxon>
        <taxon>Myxococcia</taxon>
        <taxon>Myxococcales</taxon>
        <taxon>Cystobacterineae</taxon>
        <taxon>Myxococcaceae</taxon>
        <taxon>Pyxidicoccus</taxon>
    </lineage>
</organism>
<dbReference type="GO" id="GO:0008198">
    <property type="term" value="F:ferrous iron binding"/>
    <property type="evidence" value="ECO:0007669"/>
    <property type="project" value="TreeGrafter"/>
</dbReference>
<dbReference type="RefSeq" id="WP_169348614.1">
    <property type="nucleotide sequence ID" value="NZ_JABBJJ010000180.1"/>
</dbReference>
<dbReference type="PANTHER" id="PTHR12918:SF1">
    <property type="entry name" value="CYSTEINE DIOXYGENASE TYPE 1"/>
    <property type="match status" value="1"/>
</dbReference>
<dbReference type="GO" id="GO:0016702">
    <property type="term" value="F:oxidoreductase activity, acting on single donors with incorporation of molecular oxygen, incorporation of two atoms of oxygen"/>
    <property type="evidence" value="ECO:0007669"/>
    <property type="project" value="InterPro"/>
</dbReference>
<accession>A0A848LNX9</accession>
<evidence type="ECO:0000256" key="3">
    <source>
        <dbReference type="ARBA" id="ARBA00022964"/>
    </source>
</evidence>
<dbReference type="InterPro" id="IPR014710">
    <property type="entry name" value="RmlC-like_jellyroll"/>
</dbReference>
<evidence type="ECO:0000313" key="8">
    <source>
        <dbReference type="EMBL" id="NMO19362.1"/>
    </source>
</evidence>
<dbReference type="EMBL" id="JABBJJ010000180">
    <property type="protein sequence ID" value="NMO19362.1"/>
    <property type="molecule type" value="Genomic_DNA"/>
</dbReference>
<feature type="binding site" evidence="7">
    <location>
        <position position="78"/>
    </location>
    <ligand>
        <name>Fe cation</name>
        <dbReference type="ChEBI" id="CHEBI:24875"/>
        <note>catalytic</note>
    </ligand>
</feature>
<dbReference type="InterPro" id="IPR011051">
    <property type="entry name" value="RmlC_Cupin_sf"/>
</dbReference>
<feature type="binding site" evidence="7">
    <location>
        <position position="80"/>
    </location>
    <ligand>
        <name>Fe cation</name>
        <dbReference type="ChEBI" id="CHEBI:24875"/>
        <note>catalytic</note>
    </ligand>
</feature>
<dbReference type="Proteomes" id="UP000518300">
    <property type="component" value="Unassembled WGS sequence"/>
</dbReference>
<proteinExistence type="inferred from homology"/>
<evidence type="ECO:0000256" key="6">
    <source>
        <dbReference type="PIRSR" id="PIRSR610300-50"/>
    </source>
</evidence>
<feature type="cross-link" description="3'-(S-cysteinyl)-tyrosine (Cys-Tyr)" evidence="6">
    <location>
        <begin position="85"/>
        <end position="152"/>
    </location>
</feature>
<keyword evidence="6" id="KW-0883">Thioether bond</keyword>
<dbReference type="InterPro" id="IPR010300">
    <property type="entry name" value="CDO_1"/>
</dbReference>
<keyword evidence="2 7" id="KW-0479">Metal-binding</keyword>
<dbReference type="PANTHER" id="PTHR12918">
    <property type="entry name" value="CYSTEINE DIOXYGENASE"/>
    <property type="match status" value="1"/>
</dbReference>
<keyword evidence="3 8" id="KW-0223">Dioxygenase</keyword>